<evidence type="ECO:0000259" key="3">
    <source>
        <dbReference type="Pfam" id="PF18962"/>
    </source>
</evidence>
<dbReference type="NCBIfam" id="TIGR04183">
    <property type="entry name" value="Por_Secre_tail"/>
    <property type="match status" value="1"/>
</dbReference>
<evidence type="ECO:0000256" key="1">
    <source>
        <dbReference type="ARBA" id="ARBA00022729"/>
    </source>
</evidence>
<dbReference type="InterPro" id="IPR026444">
    <property type="entry name" value="Secre_tail"/>
</dbReference>
<dbReference type="EMBL" id="JBHUOL010000022">
    <property type="protein sequence ID" value="MFD2910050.1"/>
    <property type="molecule type" value="Genomic_DNA"/>
</dbReference>
<accession>A0ABW5ZAY1</accession>
<sequence>MKRKILYLITFVSLANIASAQMYVSPTSYVFVNDQYVYVQQDLNIQANANFYLRNNSQLLQGGTTGSANKGAGDLSVFQEGTVNNFQYNYWCSPVGAAEVGPGNNQFGISRLFRPTTLTTSAAAIVNGGHDGAADPLMISPRWIHKFVASSAYSQWVFVGNTTTIGPGEGFSMKGTSGTDLTIVQAAENVQNNPGNKQRYDFRGKPNDGDISVAVLKDNFTLVGNPYPSAIDLHDYILANSAFIDGTLYFWEQSTINSHILNEYQGGYGTFTIAGGYVKANILRYNGDGSINSDTGNFGSLYKRRFAPVGQGFMVVGLANGVATMKNSFRLFRKEGLDPADSEFARIAAGAGERNSNLENEFYPEIPNVAGKDYTTIRTGYAPQLRINALVNDAAIIHTALGFGDQYTDGVDYSADAAGTSEDSPYSFYYVLNDSPNEFSMSITSFNNDKRLPVGLRNNLQATFKIKINELLYGFDPSQEVFIFDKQTGIYHDIKNSTFEITLPAGDNRTRFEITFKNETLSSEDIAAVNDAFSVNQNNEQGMLTLFNKTNKDIASVVLYDIAGKQVLRKTNLGTDASYQFSTSGLSDGIYIVKATTKDNIAVSKKVSIYKK</sequence>
<gene>
    <name evidence="4" type="ORF">ACFSX9_15055</name>
</gene>
<evidence type="ECO:0000313" key="4">
    <source>
        <dbReference type="EMBL" id="MFD2910050.1"/>
    </source>
</evidence>
<keyword evidence="1 2" id="KW-0732">Signal</keyword>
<reference evidence="5" key="1">
    <citation type="journal article" date="2019" name="Int. J. Syst. Evol. Microbiol.">
        <title>The Global Catalogue of Microorganisms (GCM) 10K type strain sequencing project: providing services to taxonomists for standard genome sequencing and annotation.</title>
        <authorList>
            <consortium name="The Broad Institute Genomics Platform"/>
            <consortium name="The Broad Institute Genome Sequencing Center for Infectious Disease"/>
            <person name="Wu L."/>
            <person name="Ma J."/>
        </authorList>
    </citation>
    <scope>NUCLEOTIDE SEQUENCE [LARGE SCALE GENOMIC DNA]</scope>
    <source>
        <strain evidence="5">KCTC 52644</strain>
    </source>
</reference>
<organism evidence="4 5">
    <name type="scientific">Flavobacterium ardleyense</name>
    <dbReference type="NCBI Taxonomy" id="2038737"/>
    <lineage>
        <taxon>Bacteria</taxon>
        <taxon>Pseudomonadati</taxon>
        <taxon>Bacteroidota</taxon>
        <taxon>Flavobacteriia</taxon>
        <taxon>Flavobacteriales</taxon>
        <taxon>Flavobacteriaceae</taxon>
        <taxon>Flavobacterium</taxon>
    </lineage>
</organism>
<dbReference type="Pfam" id="PF18962">
    <property type="entry name" value="Por_Secre_tail"/>
    <property type="match status" value="1"/>
</dbReference>
<proteinExistence type="predicted"/>
<protein>
    <submittedName>
        <fullName evidence="4">T9SS sorting signal type C domain-containing protein</fullName>
    </submittedName>
</protein>
<dbReference type="NCBIfam" id="NF033708">
    <property type="entry name" value="T9SS_Cterm_ChiA"/>
    <property type="match status" value="1"/>
</dbReference>
<dbReference type="Proteomes" id="UP001597549">
    <property type="component" value="Unassembled WGS sequence"/>
</dbReference>
<feature type="domain" description="Secretion system C-terminal sorting" evidence="3">
    <location>
        <begin position="541"/>
        <end position="608"/>
    </location>
</feature>
<feature type="chain" id="PRO_5047031021" evidence="2">
    <location>
        <begin position="21"/>
        <end position="612"/>
    </location>
</feature>
<comment type="caution">
    <text evidence="4">The sequence shown here is derived from an EMBL/GenBank/DDBJ whole genome shotgun (WGS) entry which is preliminary data.</text>
</comment>
<dbReference type="RefSeq" id="WP_379809154.1">
    <property type="nucleotide sequence ID" value="NZ_JBHUOL010000022.1"/>
</dbReference>
<feature type="signal peptide" evidence="2">
    <location>
        <begin position="1"/>
        <end position="20"/>
    </location>
</feature>
<name>A0ABW5ZAY1_9FLAO</name>
<evidence type="ECO:0000313" key="5">
    <source>
        <dbReference type="Proteomes" id="UP001597549"/>
    </source>
</evidence>
<evidence type="ECO:0000256" key="2">
    <source>
        <dbReference type="SAM" id="SignalP"/>
    </source>
</evidence>
<keyword evidence="5" id="KW-1185">Reference proteome</keyword>